<name>A0ABW8AS85_9ACTN</name>
<dbReference type="RefSeq" id="WP_398283791.1">
    <property type="nucleotide sequence ID" value="NZ_JBITLV010000007.1"/>
</dbReference>
<protein>
    <submittedName>
        <fullName evidence="2">ParA family protein</fullName>
    </submittedName>
</protein>
<accession>A0ABW8AS85</accession>
<dbReference type="InterPro" id="IPR050678">
    <property type="entry name" value="DNA_Partitioning_ATPase"/>
</dbReference>
<gene>
    <name evidence="2" type="ORF">ACIB24_19510</name>
</gene>
<proteinExistence type="predicted"/>
<dbReference type="PANTHER" id="PTHR13696:SF52">
    <property type="entry name" value="PARA FAMILY PROTEIN CT_582"/>
    <property type="match status" value="1"/>
</dbReference>
<reference evidence="2 3" key="1">
    <citation type="submission" date="2024-10" db="EMBL/GenBank/DDBJ databases">
        <title>The Natural Products Discovery Center: Release of the First 8490 Sequenced Strains for Exploring Actinobacteria Biosynthetic Diversity.</title>
        <authorList>
            <person name="Kalkreuter E."/>
            <person name="Kautsar S.A."/>
            <person name="Yang D."/>
            <person name="Bader C.D."/>
            <person name="Teijaro C.N."/>
            <person name="Fluegel L."/>
            <person name="Davis C.M."/>
            <person name="Simpson J.R."/>
            <person name="Lauterbach L."/>
            <person name="Steele A.D."/>
            <person name="Gui C."/>
            <person name="Meng S."/>
            <person name="Li G."/>
            <person name="Viehrig K."/>
            <person name="Ye F."/>
            <person name="Su P."/>
            <person name="Kiefer A.F."/>
            <person name="Nichols A."/>
            <person name="Cepeda A.J."/>
            <person name="Yan W."/>
            <person name="Fan B."/>
            <person name="Jiang Y."/>
            <person name="Adhikari A."/>
            <person name="Zheng C.-J."/>
            <person name="Schuster L."/>
            <person name="Cowan T.M."/>
            <person name="Smanski M.J."/>
            <person name="Chevrette M.G."/>
            <person name="De Carvalho L.P.S."/>
            <person name="Shen B."/>
        </authorList>
    </citation>
    <scope>NUCLEOTIDE SEQUENCE [LARGE SCALE GENOMIC DNA]</scope>
    <source>
        <strain evidence="2 3">NPDC049639</strain>
    </source>
</reference>
<comment type="caution">
    <text evidence="2">The sequence shown here is derived from an EMBL/GenBank/DDBJ whole genome shotgun (WGS) entry which is preliminary data.</text>
</comment>
<dbReference type="CDD" id="cd02042">
    <property type="entry name" value="ParAB_family"/>
    <property type="match status" value="1"/>
</dbReference>
<feature type="domain" description="AAA" evidence="1">
    <location>
        <begin position="1"/>
        <end position="180"/>
    </location>
</feature>
<keyword evidence="3" id="KW-1185">Reference proteome</keyword>
<dbReference type="EMBL" id="JBITLV010000007">
    <property type="protein sequence ID" value="MFI7589259.1"/>
    <property type="molecule type" value="Genomic_DNA"/>
</dbReference>
<dbReference type="Proteomes" id="UP001612915">
    <property type="component" value="Unassembled WGS sequence"/>
</dbReference>
<dbReference type="PANTHER" id="PTHR13696">
    <property type="entry name" value="P-LOOP CONTAINING NUCLEOSIDE TRIPHOSPHATE HYDROLASE"/>
    <property type="match status" value="1"/>
</dbReference>
<evidence type="ECO:0000259" key="1">
    <source>
        <dbReference type="Pfam" id="PF13614"/>
    </source>
</evidence>
<organism evidence="2 3">
    <name type="scientific">Spongisporangium articulatum</name>
    <dbReference type="NCBI Taxonomy" id="3362603"/>
    <lineage>
        <taxon>Bacteria</taxon>
        <taxon>Bacillati</taxon>
        <taxon>Actinomycetota</taxon>
        <taxon>Actinomycetes</taxon>
        <taxon>Kineosporiales</taxon>
        <taxon>Kineosporiaceae</taxon>
        <taxon>Spongisporangium</taxon>
    </lineage>
</organism>
<sequence>MTIVSVCSLKGGVGKTSVVLGLASAALAKGVPTLVVDLDPQSDATLALDVDAEGATNAATVLGAPRRSAGKLVPARSNWAGDDESAVLDVIPGSPDIAALDRPSGSERTLARLSTALGALSQYRLVLVDCPPSLGTITRSGLGASHRAIVVTEPALFSVTAADRALHAINDVRRSSAPALQPLGVVVNRFRERSPEHKFRLQELSDMFGPLILGPTIRERSALQQAQGASQPIHRWPGEPAHELAAAFDAHLARILRANLRGTRGRAAALAVPS</sequence>
<evidence type="ECO:0000313" key="2">
    <source>
        <dbReference type="EMBL" id="MFI7589259.1"/>
    </source>
</evidence>
<dbReference type="InterPro" id="IPR027417">
    <property type="entry name" value="P-loop_NTPase"/>
</dbReference>
<evidence type="ECO:0000313" key="3">
    <source>
        <dbReference type="Proteomes" id="UP001612915"/>
    </source>
</evidence>
<dbReference type="InterPro" id="IPR025669">
    <property type="entry name" value="AAA_dom"/>
</dbReference>
<dbReference type="SUPFAM" id="SSF52540">
    <property type="entry name" value="P-loop containing nucleoside triphosphate hydrolases"/>
    <property type="match status" value="1"/>
</dbReference>
<dbReference type="Gene3D" id="3.40.50.300">
    <property type="entry name" value="P-loop containing nucleotide triphosphate hydrolases"/>
    <property type="match status" value="1"/>
</dbReference>
<dbReference type="Pfam" id="PF13614">
    <property type="entry name" value="AAA_31"/>
    <property type="match status" value="1"/>
</dbReference>